<sequence>MQQPTAEESDGLSLVPLNDPAEILQVHRLEGINKTSHHSQSVCTSPSLAELNDLECNYNSSGGSSLTGDSWKVKTIDKRRYGRGGIKMKARSLENSVAKTLKIDQTSRQKRSFG</sequence>
<reference evidence="1 2" key="1">
    <citation type="journal article" date="2019" name="Sci. Rep.">
        <title>Orb-weaving spider Araneus ventricosus genome elucidates the spidroin gene catalogue.</title>
        <authorList>
            <person name="Kono N."/>
            <person name="Nakamura H."/>
            <person name="Ohtoshi R."/>
            <person name="Moran D.A.P."/>
            <person name="Shinohara A."/>
            <person name="Yoshida Y."/>
            <person name="Fujiwara M."/>
            <person name="Mori M."/>
            <person name="Tomita M."/>
            <person name="Arakawa K."/>
        </authorList>
    </citation>
    <scope>NUCLEOTIDE SEQUENCE [LARGE SCALE GENOMIC DNA]</scope>
</reference>
<dbReference type="AlphaFoldDB" id="A0A4Y2M4V4"/>
<protein>
    <submittedName>
        <fullName evidence="1">Uncharacterized protein</fullName>
    </submittedName>
</protein>
<comment type="caution">
    <text evidence="1">The sequence shown here is derived from an EMBL/GenBank/DDBJ whole genome shotgun (WGS) entry which is preliminary data.</text>
</comment>
<proteinExistence type="predicted"/>
<gene>
    <name evidence="1" type="ORF">AVEN_134248_1</name>
</gene>
<evidence type="ECO:0000313" key="2">
    <source>
        <dbReference type="Proteomes" id="UP000499080"/>
    </source>
</evidence>
<dbReference type="EMBL" id="BGPR01006779">
    <property type="protein sequence ID" value="GBN21792.1"/>
    <property type="molecule type" value="Genomic_DNA"/>
</dbReference>
<keyword evidence="2" id="KW-1185">Reference proteome</keyword>
<accession>A0A4Y2M4V4</accession>
<organism evidence="1 2">
    <name type="scientific">Araneus ventricosus</name>
    <name type="common">Orbweaver spider</name>
    <name type="synonym">Epeira ventricosa</name>
    <dbReference type="NCBI Taxonomy" id="182803"/>
    <lineage>
        <taxon>Eukaryota</taxon>
        <taxon>Metazoa</taxon>
        <taxon>Ecdysozoa</taxon>
        <taxon>Arthropoda</taxon>
        <taxon>Chelicerata</taxon>
        <taxon>Arachnida</taxon>
        <taxon>Araneae</taxon>
        <taxon>Araneomorphae</taxon>
        <taxon>Entelegynae</taxon>
        <taxon>Araneoidea</taxon>
        <taxon>Araneidae</taxon>
        <taxon>Araneus</taxon>
    </lineage>
</organism>
<name>A0A4Y2M4V4_ARAVE</name>
<evidence type="ECO:0000313" key="1">
    <source>
        <dbReference type="EMBL" id="GBN21792.1"/>
    </source>
</evidence>
<dbReference type="Proteomes" id="UP000499080">
    <property type="component" value="Unassembled WGS sequence"/>
</dbReference>